<gene>
    <name evidence="4" type="ORF">CHS0354_016054</name>
</gene>
<name>A0AAE0W4Y3_9BIVA</name>
<sequence length="219" mass="24482">MSISGKKKYLSWPSINALEGTVAAERTITLNLDYLHLRSGRPCTVIATTDFSTVTPVPIRAHVTNHRDLPQVVDGGHVVRVTGVDGGWSVWGDWKWGNECSKSCNGGKRTRYKTRSCTNPTPMYAGKQCVGEPYQIMTTDCNTQDCPDLSRENHNLKRLMDALFSDEFSACKDISYSVIEHPTDCTKFIRCRGGKHYVDSCHEGSYWDQSKFSCQPGTC</sequence>
<dbReference type="SUPFAM" id="SSF57625">
    <property type="entry name" value="Invertebrate chitin-binding proteins"/>
    <property type="match status" value="1"/>
</dbReference>
<dbReference type="GO" id="GO:0008061">
    <property type="term" value="F:chitin binding"/>
    <property type="evidence" value="ECO:0007669"/>
    <property type="project" value="InterPro"/>
</dbReference>
<comment type="caution">
    <text evidence="4">The sequence shown here is derived from an EMBL/GenBank/DDBJ whole genome shotgun (WGS) entry which is preliminary data.</text>
</comment>
<dbReference type="SMART" id="SM00209">
    <property type="entry name" value="TSP1"/>
    <property type="match status" value="1"/>
</dbReference>
<evidence type="ECO:0000259" key="3">
    <source>
        <dbReference type="PROSITE" id="PS50940"/>
    </source>
</evidence>
<reference evidence="4" key="2">
    <citation type="journal article" date="2021" name="Genome Biol. Evol.">
        <title>Developing a high-quality reference genome for a parasitic bivalve with doubly uniparental inheritance (Bivalvia: Unionida).</title>
        <authorList>
            <person name="Smith C.H."/>
        </authorList>
    </citation>
    <scope>NUCLEOTIDE SEQUENCE</scope>
    <source>
        <strain evidence="4">CHS0354</strain>
        <tissue evidence="4">Mantle</tissue>
    </source>
</reference>
<reference evidence="4" key="3">
    <citation type="submission" date="2023-05" db="EMBL/GenBank/DDBJ databases">
        <authorList>
            <person name="Smith C.H."/>
        </authorList>
    </citation>
    <scope>NUCLEOTIDE SEQUENCE</scope>
    <source>
        <strain evidence="4">CHS0354</strain>
        <tissue evidence="4">Mantle</tissue>
    </source>
</reference>
<dbReference type="GO" id="GO:0005576">
    <property type="term" value="C:extracellular region"/>
    <property type="evidence" value="ECO:0007669"/>
    <property type="project" value="InterPro"/>
</dbReference>
<dbReference type="Gene3D" id="2.170.140.10">
    <property type="entry name" value="Chitin binding domain"/>
    <property type="match status" value="1"/>
</dbReference>
<dbReference type="SUPFAM" id="SSF82895">
    <property type="entry name" value="TSP-1 type 1 repeat"/>
    <property type="match status" value="1"/>
</dbReference>
<dbReference type="InterPro" id="IPR052065">
    <property type="entry name" value="Compl_asym_regulator"/>
</dbReference>
<dbReference type="Gene3D" id="2.20.100.10">
    <property type="entry name" value="Thrombospondin type-1 (TSP1) repeat"/>
    <property type="match status" value="1"/>
</dbReference>
<evidence type="ECO:0000313" key="5">
    <source>
        <dbReference type="Proteomes" id="UP001195483"/>
    </source>
</evidence>
<dbReference type="FunFam" id="2.20.100.10:FF:000001">
    <property type="entry name" value="semaphorin-5A isoform X1"/>
    <property type="match status" value="1"/>
</dbReference>
<evidence type="ECO:0000313" key="4">
    <source>
        <dbReference type="EMBL" id="KAK3601696.1"/>
    </source>
</evidence>
<organism evidence="4 5">
    <name type="scientific">Potamilus streckersoni</name>
    <dbReference type="NCBI Taxonomy" id="2493646"/>
    <lineage>
        <taxon>Eukaryota</taxon>
        <taxon>Metazoa</taxon>
        <taxon>Spiralia</taxon>
        <taxon>Lophotrochozoa</taxon>
        <taxon>Mollusca</taxon>
        <taxon>Bivalvia</taxon>
        <taxon>Autobranchia</taxon>
        <taxon>Heteroconchia</taxon>
        <taxon>Palaeoheterodonta</taxon>
        <taxon>Unionida</taxon>
        <taxon>Unionoidea</taxon>
        <taxon>Unionidae</taxon>
        <taxon>Ambleminae</taxon>
        <taxon>Lampsilini</taxon>
        <taxon>Potamilus</taxon>
    </lineage>
</organism>
<accession>A0AAE0W4Y3</accession>
<dbReference type="PROSITE" id="PS50940">
    <property type="entry name" value="CHIT_BIND_II"/>
    <property type="match status" value="1"/>
</dbReference>
<keyword evidence="5" id="KW-1185">Reference proteome</keyword>
<feature type="domain" description="Chitin-binding type-2" evidence="3">
    <location>
        <begin position="168"/>
        <end position="214"/>
    </location>
</feature>
<dbReference type="EMBL" id="JAEAOA010001004">
    <property type="protein sequence ID" value="KAK3601696.1"/>
    <property type="molecule type" value="Genomic_DNA"/>
</dbReference>
<reference evidence="4" key="1">
    <citation type="journal article" date="2021" name="Genome Biol. Evol.">
        <title>A High-Quality Reference Genome for a Parasitic Bivalve with Doubly Uniparental Inheritance (Bivalvia: Unionida).</title>
        <authorList>
            <person name="Smith C.H."/>
        </authorList>
    </citation>
    <scope>NUCLEOTIDE SEQUENCE</scope>
    <source>
        <strain evidence="4">CHS0354</strain>
    </source>
</reference>
<proteinExistence type="predicted"/>
<protein>
    <recommendedName>
        <fullName evidence="3">Chitin-binding type-2 domain-containing protein</fullName>
    </recommendedName>
</protein>
<dbReference type="PANTHER" id="PTHR22906:SF21">
    <property type="entry name" value="SEMA DOMAIN-CONTAINING PROTEIN"/>
    <property type="match status" value="1"/>
</dbReference>
<dbReference type="InterPro" id="IPR036508">
    <property type="entry name" value="Chitin-bd_dom_sf"/>
</dbReference>
<dbReference type="AlphaFoldDB" id="A0AAE0W4Y3"/>
<dbReference type="PANTHER" id="PTHR22906">
    <property type="entry name" value="PROPERDIN"/>
    <property type="match status" value="1"/>
</dbReference>
<dbReference type="InterPro" id="IPR002557">
    <property type="entry name" value="Chitin-bd_dom"/>
</dbReference>
<dbReference type="Pfam" id="PF01607">
    <property type="entry name" value="CBM_14"/>
    <property type="match status" value="1"/>
</dbReference>
<keyword evidence="2" id="KW-1015">Disulfide bond</keyword>
<dbReference type="InterPro" id="IPR036383">
    <property type="entry name" value="TSP1_rpt_sf"/>
</dbReference>
<dbReference type="InterPro" id="IPR000884">
    <property type="entry name" value="TSP1_rpt"/>
</dbReference>
<dbReference type="Proteomes" id="UP001195483">
    <property type="component" value="Unassembled WGS sequence"/>
</dbReference>
<evidence type="ECO:0000256" key="2">
    <source>
        <dbReference type="ARBA" id="ARBA00023157"/>
    </source>
</evidence>
<dbReference type="PROSITE" id="PS50092">
    <property type="entry name" value="TSP1"/>
    <property type="match status" value="1"/>
</dbReference>
<evidence type="ECO:0000256" key="1">
    <source>
        <dbReference type="ARBA" id="ARBA00022737"/>
    </source>
</evidence>
<keyword evidence="1" id="KW-0677">Repeat</keyword>